<evidence type="ECO:0008006" key="9">
    <source>
        <dbReference type="Google" id="ProtNLM"/>
    </source>
</evidence>
<evidence type="ECO:0000313" key="7">
    <source>
        <dbReference type="EMBL" id="CAJ1946694.1"/>
    </source>
</evidence>
<feature type="transmembrane region" description="Helical" evidence="6">
    <location>
        <begin position="294"/>
        <end position="314"/>
    </location>
</feature>
<keyword evidence="3 6" id="KW-1133">Transmembrane helix</keyword>
<feature type="transmembrane region" description="Helical" evidence="6">
    <location>
        <begin position="44"/>
        <end position="69"/>
    </location>
</feature>
<dbReference type="PANTHER" id="PTHR11040:SF205">
    <property type="entry name" value="ZINC TRANSPORTER ZUPT"/>
    <property type="match status" value="1"/>
</dbReference>
<feature type="region of interest" description="Disordered" evidence="5">
    <location>
        <begin position="114"/>
        <end position="194"/>
    </location>
</feature>
<evidence type="ECO:0000256" key="5">
    <source>
        <dbReference type="SAM" id="MobiDB-lite"/>
    </source>
</evidence>
<evidence type="ECO:0000256" key="3">
    <source>
        <dbReference type="ARBA" id="ARBA00022989"/>
    </source>
</evidence>
<reference evidence="7" key="1">
    <citation type="submission" date="2023-08" db="EMBL/GenBank/DDBJ databases">
        <authorList>
            <person name="Audoor S."/>
            <person name="Bilcke G."/>
        </authorList>
    </citation>
    <scope>NUCLEOTIDE SEQUENCE</scope>
</reference>
<organism evidence="7 8">
    <name type="scientific">Cylindrotheca closterium</name>
    <dbReference type="NCBI Taxonomy" id="2856"/>
    <lineage>
        <taxon>Eukaryota</taxon>
        <taxon>Sar</taxon>
        <taxon>Stramenopiles</taxon>
        <taxon>Ochrophyta</taxon>
        <taxon>Bacillariophyta</taxon>
        <taxon>Bacillariophyceae</taxon>
        <taxon>Bacillariophycidae</taxon>
        <taxon>Bacillariales</taxon>
        <taxon>Bacillariaceae</taxon>
        <taxon>Cylindrotheca</taxon>
    </lineage>
</organism>
<dbReference type="Proteomes" id="UP001295423">
    <property type="component" value="Unassembled WGS sequence"/>
</dbReference>
<dbReference type="AlphaFoldDB" id="A0AAD2FN37"/>
<evidence type="ECO:0000256" key="6">
    <source>
        <dbReference type="SAM" id="Phobius"/>
    </source>
</evidence>
<dbReference type="InterPro" id="IPR003689">
    <property type="entry name" value="ZIP"/>
</dbReference>
<proteinExistence type="predicted"/>
<evidence type="ECO:0000313" key="8">
    <source>
        <dbReference type="Proteomes" id="UP001295423"/>
    </source>
</evidence>
<dbReference type="PANTHER" id="PTHR11040">
    <property type="entry name" value="ZINC/IRON TRANSPORTER"/>
    <property type="match status" value="1"/>
</dbReference>
<accession>A0AAD2FN37</accession>
<dbReference type="Pfam" id="PF02535">
    <property type="entry name" value="Zip"/>
    <property type="match status" value="1"/>
</dbReference>
<gene>
    <name evidence="7" type="ORF">CYCCA115_LOCUS10791</name>
</gene>
<keyword evidence="4 6" id="KW-0472">Membrane</keyword>
<feature type="transmembrane region" description="Helical" evidence="6">
    <location>
        <begin position="81"/>
        <end position="103"/>
    </location>
</feature>
<feature type="transmembrane region" description="Helical" evidence="6">
    <location>
        <begin position="12"/>
        <end position="32"/>
    </location>
</feature>
<evidence type="ECO:0000256" key="2">
    <source>
        <dbReference type="ARBA" id="ARBA00022692"/>
    </source>
</evidence>
<feature type="transmembrane region" description="Helical" evidence="6">
    <location>
        <begin position="263"/>
        <end position="288"/>
    </location>
</feature>
<protein>
    <recommendedName>
        <fullName evidence="9">Zinc transporter</fullName>
    </recommendedName>
</protein>
<dbReference type="GO" id="GO:0005385">
    <property type="term" value="F:zinc ion transmembrane transporter activity"/>
    <property type="evidence" value="ECO:0007669"/>
    <property type="project" value="TreeGrafter"/>
</dbReference>
<comment type="subcellular location">
    <subcellularLocation>
        <location evidence="1">Membrane</location>
        <topology evidence="1">Multi-pass membrane protein</topology>
    </subcellularLocation>
</comment>
<comment type="caution">
    <text evidence="7">The sequence shown here is derived from an EMBL/GenBank/DDBJ whole genome shotgun (WGS) entry which is preliminary data.</text>
</comment>
<keyword evidence="8" id="KW-1185">Reference proteome</keyword>
<keyword evidence="2 6" id="KW-0812">Transmembrane</keyword>
<name>A0AAD2FN37_9STRA</name>
<evidence type="ECO:0000256" key="4">
    <source>
        <dbReference type="ARBA" id="ARBA00023136"/>
    </source>
</evidence>
<sequence length="347" mass="36771">MEADNRDNVLIALAMVFGAGASTGLGAAVVFFPSIVKLASQRVLAASLGFSAGVMTYVSFVEIFIKSYVGFEDAGYERSQAYVYSTFCFFGGVVLMILLNVVVAKLLGEDSHHHAGPVNPVSQQQHQRENNRTTQLPSSEAKESEDQQDGGSAKGSDDDFVENLPLSNGNAPVVVGDVGGDSISDDESPKDKEEQRKLIKMGMNTALAIALHNFPEGLATFVAAVDDPSVGTVLACAIAIHNIPEGLCVALPIYYATGSRSKAFLWALLSGASEIVAALLGWAILAAVVDDATYAALFGIVAGMMVIISIRELLPTAHHYDPEDTVVTYSFIAGMLLMAISLVLFML</sequence>
<evidence type="ECO:0000256" key="1">
    <source>
        <dbReference type="ARBA" id="ARBA00004141"/>
    </source>
</evidence>
<feature type="transmembrane region" description="Helical" evidence="6">
    <location>
        <begin position="326"/>
        <end position="346"/>
    </location>
</feature>
<dbReference type="GO" id="GO:0016020">
    <property type="term" value="C:membrane"/>
    <property type="evidence" value="ECO:0007669"/>
    <property type="project" value="UniProtKB-SubCell"/>
</dbReference>
<feature type="compositionally biased region" description="Low complexity" evidence="5">
    <location>
        <begin position="173"/>
        <end position="182"/>
    </location>
</feature>
<dbReference type="EMBL" id="CAKOGP040001714">
    <property type="protein sequence ID" value="CAJ1946694.1"/>
    <property type="molecule type" value="Genomic_DNA"/>
</dbReference>